<dbReference type="AlphaFoldDB" id="A0A5B0RW03"/>
<comment type="caution">
    <text evidence="2">The sequence shown here is derived from an EMBL/GenBank/DDBJ whole genome shotgun (WGS) entry which is preliminary data.</text>
</comment>
<evidence type="ECO:0000256" key="1">
    <source>
        <dbReference type="SAM" id="MobiDB-lite"/>
    </source>
</evidence>
<name>A0A5B0RW03_PUCGR</name>
<accession>A0A5B0RW03</accession>
<protein>
    <submittedName>
        <fullName evidence="2">Uncharacterized protein</fullName>
    </submittedName>
</protein>
<dbReference type="Proteomes" id="UP000325313">
    <property type="component" value="Unassembled WGS sequence"/>
</dbReference>
<dbReference type="EMBL" id="VDEP01000115">
    <property type="protein sequence ID" value="KAA1129970.1"/>
    <property type="molecule type" value="Genomic_DNA"/>
</dbReference>
<reference evidence="2 3" key="1">
    <citation type="submission" date="2019-05" db="EMBL/GenBank/DDBJ databases">
        <title>Emergence of the Ug99 lineage of the wheat stem rust pathogen through somatic hybridization.</title>
        <authorList>
            <person name="Li F."/>
            <person name="Upadhyaya N.M."/>
            <person name="Sperschneider J."/>
            <person name="Matny O."/>
            <person name="Nguyen-Phuc H."/>
            <person name="Mago R."/>
            <person name="Raley C."/>
            <person name="Miller M.E."/>
            <person name="Silverstein K.A.T."/>
            <person name="Henningsen E."/>
            <person name="Hirsch C.D."/>
            <person name="Visser B."/>
            <person name="Pretorius Z.A."/>
            <person name="Steffenson B.J."/>
            <person name="Schwessinger B."/>
            <person name="Dodds P.N."/>
            <person name="Figueroa M."/>
        </authorList>
    </citation>
    <scope>NUCLEOTIDE SEQUENCE [LARGE SCALE GENOMIC DNA]</scope>
    <source>
        <strain evidence="2 3">Ug99</strain>
    </source>
</reference>
<proteinExistence type="predicted"/>
<feature type="region of interest" description="Disordered" evidence="1">
    <location>
        <begin position="1"/>
        <end position="31"/>
    </location>
</feature>
<organism evidence="2 3">
    <name type="scientific">Puccinia graminis f. sp. tritici</name>
    <dbReference type="NCBI Taxonomy" id="56615"/>
    <lineage>
        <taxon>Eukaryota</taxon>
        <taxon>Fungi</taxon>
        <taxon>Dikarya</taxon>
        <taxon>Basidiomycota</taxon>
        <taxon>Pucciniomycotina</taxon>
        <taxon>Pucciniomycetes</taxon>
        <taxon>Pucciniales</taxon>
        <taxon>Pucciniaceae</taxon>
        <taxon>Puccinia</taxon>
    </lineage>
</organism>
<evidence type="ECO:0000313" key="3">
    <source>
        <dbReference type="Proteomes" id="UP000325313"/>
    </source>
</evidence>
<gene>
    <name evidence="2" type="ORF">PGTUg99_003691</name>
</gene>
<evidence type="ECO:0000313" key="2">
    <source>
        <dbReference type="EMBL" id="KAA1129970.1"/>
    </source>
</evidence>
<sequence>MAHPQRPRETLSAAESLHSHRVAPTARQPAIPGPRVYVIPLSSVSLRPASFKARPIAIGCKARDRTTDNH</sequence>